<evidence type="ECO:0000313" key="2">
    <source>
        <dbReference type="EMBL" id="KAF9509416.1"/>
    </source>
</evidence>
<proteinExistence type="predicted"/>
<dbReference type="OrthoDB" id="432234at2759"/>
<keyword evidence="3" id="KW-1185">Reference proteome</keyword>
<dbReference type="EMBL" id="MU129036">
    <property type="protein sequence ID" value="KAF9509416.1"/>
    <property type="molecule type" value="Genomic_DNA"/>
</dbReference>
<gene>
    <name evidence="2" type="ORF">BS47DRAFT_1365291</name>
</gene>
<reference evidence="2" key="1">
    <citation type="journal article" date="2020" name="Nat. Commun.">
        <title>Large-scale genome sequencing of mycorrhizal fungi provides insights into the early evolution of symbiotic traits.</title>
        <authorList>
            <person name="Miyauchi S."/>
            <person name="Kiss E."/>
            <person name="Kuo A."/>
            <person name="Drula E."/>
            <person name="Kohler A."/>
            <person name="Sanchez-Garcia M."/>
            <person name="Morin E."/>
            <person name="Andreopoulos B."/>
            <person name="Barry K.W."/>
            <person name="Bonito G."/>
            <person name="Buee M."/>
            <person name="Carver A."/>
            <person name="Chen C."/>
            <person name="Cichocki N."/>
            <person name="Clum A."/>
            <person name="Culley D."/>
            <person name="Crous P.W."/>
            <person name="Fauchery L."/>
            <person name="Girlanda M."/>
            <person name="Hayes R.D."/>
            <person name="Keri Z."/>
            <person name="LaButti K."/>
            <person name="Lipzen A."/>
            <person name="Lombard V."/>
            <person name="Magnuson J."/>
            <person name="Maillard F."/>
            <person name="Murat C."/>
            <person name="Nolan M."/>
            <person name="Ohm R.A."/>
            <person name="Pangilinan J."/>
            <person name="Pereira M.F."/>
            <person name="Perotto S."/>
            <person name="Peter M."/>
            <person name="Pfister S."/>
            <person name="Riley R."/>
            <person name="Sitrit Y."/>
            <person name="Stielow J.B."/>
            <person name="Szollosi G."/>
            <person name="Zifcakova L."/>
            <person name="Stursova M."/>
            <person name="Spatafora J.W."/>
            <person name="Tedersoo L."/>
            <person name="Vaario L.M."/>
            <person name="Yamada A."/>
            <person name="Yan M."/>
            <person name="Wang P."/>
            <person name="Xu J."/>
            <person name="Bruns T."/>
            <person name="Baldrian P."/>
            <person name="Vilgalys R."/>
            <person name="Dunand C."/>
            <person name="Henrissat B."/>
            <person name="Grigoriev I.V."/>
            <person name="Hibbett D."/>
            <person name="Nagy L.G."/>
            <person name="Martin F.M."/>
        </authorList>
    </citation>
    <scope>NUCLEOTIDE SEQUENCE</scope>
    <source>
        <strain evidence="2">UP504</strain>
    </source>
</reference>
<evidence type="ECO:0000259" key="1">
    <source>
        <dbReference type="Pfam" id="PF14214"/>
    </source>
</evidence>
<evidence type="ECO:0000313" key="3">
    <source>
        <dbReference type="Proteomes" id="UP000886523"/>
    </source>
</evidence>
<sequence length="152" mass="17182">MNPNPSHSPIFQVMYGDALVNLDDHFPSLVNASERAICLASDPVAGADFFEFSINNMFSHLLGWDYEKAMSTPEGGLFGKLRAHYGTAEFTDHGVLHGHFLIWLDGGLNPTDVHTKMKTDPKWQRQFFDFFEDIIHHHLPDTEDIVPPGFEP</sequence>
<organism evidence="2 3">
    <name type="scientific">Hydnum rufescens UP504</name>
    <dbReference type="NCBI Taxonomy" id="1448309"/>
    <lineage>
        <taxon>Eukaryota</taxon>
        <taxon>Fungi</taxon>
        <taxon>Dikarya</taxon>
        <taxon>Basidiomycota</taxon>
        <taxon>Agaricomycotina</taxon>
        <taxon>Agaricomycetes</taxon>
        <taxon>Cantharellales</taxon>
        <taxon>Hydnaceae</taxon>
        <taxon>Hydnum</taxon>
    </lineage>
</organism>
<comment type="caution">
    <text evidence="2">The sequence shown here is derived from an EMBL/GenBank/DDBJ whole genome shotgun (WGS) entry which is preliminary data.</text>
</comment>
<feature type="domain" description="Helitron helicase-like" evidence="1">
    <location>
        <begin position="1"/>
        <end position="102"/>
    </location>
</feature>
<dbReference type="AlphaFoldDB" id="A0A9P6AR77"/>
<protein>
    <recommendedName>
        <fullName evidence="1">Helitron helicase-like domain-containing protein</fullName>
    </recommendedName>
</protein>
<name>A0A9P6AR77_9AGAM</name>
<dbReference type="Proteomes" id="UP000886523">
    <property type="component" value="Unassembled WGS sequence"/>
</dbReference>
<accession>A0A9P6AR77</accession>
<dbReference type="InterPro" id="IPR025476">
    <property type="entry name" value="Helitron_helicase-like"/>
</dbReference>
<dbReference type="Pfam" id="PF14214">
    <property type="entry name" value="Helitron_like_N"/>
    <property type="match status" value="1"/>
</dbReference>